<evidence type="ECO:0000256" key="3">
    <source>
        <dbReference type="RuleBase" id="RU000363"/>
    </source>
</evidence>
<dbReference type="PANTHER" id="PTHR42760:SF121">
    <property type="entry name" value="3-OXOACYL-(ACYL-CARRIER-PROTEIN) REDUCTASE"/>
    <property type="match status" value="1"/>
</dbReference>
<dbReference type="PRINTS" id="PR00081">
    <property type="entry name" value="GDHRDH"/>
</dbReference>
<keyword evidence="7" id="KW-1185">Reference proteome</keyword>
<dbReference type="OrthoDB" id="498125at2759"/>
<feature type="domain" description="Ketoreductase" evidence="5">
    <location>
        <begin position="58"/>
        <end position="241"/>
    </location>
</feature>
<feature type="compositionally biased region" description="Low complexity" evidence="4">
    <location>
        <begin position="21"/>
        <end position="38"/>
    </location>
</feature>
<dbReference type="Proteomes" id="UP000799438">
    <property type="component" value="Unassembled WGS sequence"/>
</dbReference>
<dbReference type="GO" id="GO:0048038">
    <property type="term" value="F:quinone binding"/>
    <property type="evidence" value="ECO:0007669"/>
    <property type="project" value="TreeGrafter"/>
</dbReference>
<dbReference type="SUPFAM" id="SSF51735">
    <property type="entry name" value="NAD(P)-binding Rossmann-fold domains"/>
    <property type="match status" value="1"/>
</dbReference>
<feature type="compositionally biased region" description="Polar residues" evidence="4">
    <location>
        <begin position="39"/>
        <end position="53"/>
    </location>
</feature>
<proteinExistence type="inferred from homology"/>
<evidence type="ECO:0000256" key="2">
    <source>
        <dbReference type="ARBA" id="ARBA00022857"/>
    </source>
</evidence>
<dbReference type="InterPro" id="IPR002347">
    <property type="entry name" value="SDR_fam"/>
</dbReference>
<dbReference type="AlphaFoldDB" id="A0A6A6AYH8"/>
<name>A0A6A6AYH8_9PEZI</name>
<evidence type="ECO:0000259" key="5">
    <source>
        <dbReference type="SMART" id="SM00822"/>
    </source>
</evidence>
<dbReference type="PANTHER" id="PTHR42760">
    <property type="entry name" value="SHORT-CHAIN DEHYDROGENASES/REDUCTASES FAMILY MEMBER"/>
    <property type="match status" value="1"/>
</dbReference>
<dbReference type="InterPro" id="IPR057326">
    <property type="entry name" value="KR_dom"/>
</dbReference>
<sequence>MAPRMTLRRLRLPLPLRRLSPASTHWARASSSSSSSTSPRPQDNQNQAQTPPTASKPRTVIVTGAAQGIGKALALHLSLHEHYALAINDIPSNARQAESLVKQINASGGRATLALADVRDRSAVDGMVAQAVRELGPLHGMVANAGVAGVGGVLDLDDNEVRKAFEVNVFGLWNCYAAAAREMIRQGTAGRLVGAASIVAHRPFPHLAPYSASKAAARSLTQSFALSLAKHNITANCYAPGIVDTSMWAGIDAGLGKVENRAPGESIRLYSQQLIAMGRTSRPEDLNGVVAWLLGEGSAYVTGQTVVVDGGVVLT</sequence>
<gene>
    <name evidence="6" type="ORF">K452DRAFT_292059</name>
</gene>
<dbReference type="InterPro" id="IPR020904">
    <property type="entry name" value="Sc_DH/Rdtase_CS"/>
</dbReference>
<dbReference type="GO" id="GO:0016616">
    <property type="term" value="F:oxidoreductase activity, acting on the CH-OH group of donors, NAD or NADP as acceptor"/>
    <property type="evidence" value="ECO:0007669"/>
    <property type="project" value="TreeGrafter"/>
</dbReference>
<dbReference type="SMART" id="SM00822">
    <property type="entry name" value="PKS_KR"/>
    <property type="match status" value="1"/>
</dbReference>
<comment type="similarity">
    <text evidence="1 3">Belongs to the short-chain dehydrogenases/reductases (SDR) family.</text>
</comment>
<organism evidence="6 7">
    <name type="scientific">Aplosporella prunicola CBS 121167</name>
    <dbReference type="NCBI Taxonomy" id="1176127"/>
    <lineage>
        <taxon>Eukaryota</taxon>
        <taxon>Fungi</taxon>
        <taxon>Dikarya</taxon>
        <taxon>Ascomycota</taxon>
        <taxon>Pezizomycotina</taxon>
        <taxon>Dothideomycetes</taxon>
        <taxon>Dothideomycetes incertae sedis</taxon>
        <taxon>Botryosphaeriales</taxon>
        <taxon>Aplosporellaceae</taxon>
        <taxon>Aplosporella</taxon>
    </lineage>
</organism>
<dbReference type="Gene3D" id="3.40.50.720">
    <property type="entry name" value="NAD(P)-binding Rossmann-like Domain"/>
    <property type="match status" value="1"/>
</dbReference>
<reference evidence="6" key="1">
    <citation type="journal article" date="2020" name="Stud. Mycol.">
        <title>101 Dothideomycetes genomes: a test case for predicting lifestyles and emergence of pathogens.</title>
        <authorList>
            <person name="Haridas S."/>
            <person name="Albert R."/>
            <person name="Binder M."/>
            <person name="Bloem J."/>
            <person name="Labutti K."/>
            <person name="Salamov A."/>
            <person name="Andreopoulos B."/>
            <person name="Baker S."/>
            <person name="Barry K."/>
            <person name="Bills G."/>
            <person name="Bluhm B."/>
            <person name="Cannon C."/>
            <person name="Castanera R."/>
            <person name="Culley D."/>
            <person name="Daum C."/>
            <person name="Ezra D."/>
            <person name="Gonzalez J."/>
            <person name="Henrissat B."/>
            <person name="Kuo A."/>
            <person name="Liang C."/>
            <person name="Lipzen A."/>
            <person name="Lutzoni F."/>
            <person name="Magnuson J."/>
            <person name="Mondo S."/>
            <person name="Nolan M."/>
            <person name="Ohm R."/>
            <person name="Pangilinan J."/>
            <person name="Park H.-J."/>
            <person name="Ramirez L."/>
            <person name="Alfaro M."/>
            <person name="Sun H."/>
            <person name="Tritt A."/>
            <person name="Yoshinaga Y."/>
            <person name="Zwiers L.-H."/>
            <person name="Turgeon B."/>
            <person name="Goodwin S."/>
            <person name="Spatafora J."/>
            <person name="Crous P."/>
            <person name="Grigoriev I."/>
        </authorList>
    </citation>
    <scope>NUCLEOTIDE SEQUENCE</scope>
    <source>
        <strain evidence="6">CBS 121167</strain>
    </source>
</reference>
<evidence type="ECO:0000313" key="6">
    <source>
        <dbReference type="EMBL" id="KAF2136830.1"/>
    </source>
</evidence>
<dbReference type="EMBL" id="ML995511">
    <property type="protein sequence ID" value="KAF2136830.1"/>
    <property type="molecule type" value="Genomic_DNA"/>
</dbReference>
<dbReference type="FunFam" id="3.40.50.720:FF:000084">
    <property type="entry name" value="Short-chain dehydrogenase reductase"/>
    <property type="match status" value="1"/>
</dbReference>
<dbReference type="Pfam" id="PF00106">
    <property type="entry name" value="adh_short"/>
    <property type="match status" value="1"/>
</dbReference>
<dbReference type="GeneID" id="54298794"/>
<dbReference type="GO" id="GO:0006633">
    <property type="term" value="P:fatty acid biosynthetic process"/>
    <property type="evidence" value="ECO:0007669"/>
    <property type="project" value="TreeGrafter"/>
</dbReference>
<dbReference type="PROSITE" id="PS00061">
    <property type="entry name" value="ADH_SHORT"/>
    <property type="match status" value="1"/>
</dbReference>
<dbReference type="PRINTS" id="PR00080">
    <property type="entry name" value="SDRFAMILY"/>
</dbReference>
<accession>A0A6A6AYH8</accession>
<dbReference type="RefSeq" id="XP_033392548.1">
    <property type="nucleotide sequence ID" value="XM_033541298.1"/>
</dbReference>
<evidence type="ECO:0000256" key="4">
    <source>
        <dbReference type="SAM" id="MobiDB-lite"/>
    </source>
</evidence>
<keyword evidence="2" id="KW-0521">NADP</keyword>
<protein>
    <recommendedName>
        <fullName evidence="5">Ketoreductase domain-containing protein</fullName>
    </recommendedName>
</protein>
<dbReference type="InterPro" id="IPR036291">
    <property type="entry name" value="NAD(P)-bd_dom_sf"/>
</dbReference>
<evidence type="ECO:0000256" key="1">
    <source>
        <dbReference type="ARBA" id="ARBA00006484"/>
    </source>
</evidence>
<feature type="region of interest" description="Disordered" evidence="4">
    <location>
        <begin position="21"/>
        <end position="58"/>
    </location>
</feature>
<evidence type="ECO:0000313" key="7">
    <source>
        <dbReference type="Proteomes" id="UP000799438"/>
    </source>
</evidence>